<proteinExistence type="predicted"/>
<accession>A0A6C0ASQ1</accession>
<sequence length="116" mass="12547">MASVAQYTALVAAGRDALLDKYTFVLQSPTLPETATRFMCTECLQELPAARAAYMYGKRRVCRSCVARGVARLEAHGASAWDVDKTVTVYDAPPAYFARAPGAPTARRAECGKSHC</sequence>
<dbReference type="AlphaFoldDB" id="A0A6C0ASQ1"/>
<organism evidence="1">
    <name type="scientific">viral metagenome</name>
    <dbReference type="NCBI Taxonomy" id="1070528"/>
    <lineage>
        <taxon>unclassified sequences</taxon>
        <taxon>metagenomes</taxon>
        <taxon>organismal metagenomes</taxon>
    </lineage>
</organism>
<protein>
    <submittedName>
        <fullName evidence="1">Uncharacterized protein</fullName>
    </submittedName>
</protein>
<reference evidence="1" key="1">
    <citation type="journal article" date="2020" name="Nature">
        <title>Giant virus diversity and host interactions through global metagenomics.</title>
        <authorList>
            <person name="Schulz F."/>
            <person name="Roux S."/>
            <person name="Paez-Espino D."/>
            <person name="Jungbluth S."/>
            <person name="Walsh D.A."/>
            <person name="Denef V.J."/>
            <person name="McMahon K.D."/>
            <person name="Konstantinidis K.T."/>
            <person name="Eloe-Fadrosh E.A."/>
            <person name="Kyrpides N.C."/>
            <person name="Woyke T."/>
        </authorList>
    </citation>
    <scope>NUCLEOTIDE SEQUENCE</scope>
    <source>
        <strain evidence="1">GVMAG-S-1103017-74</strain>
    </source>
</reference>
<dbReference type="EMBL" id="MN740864">
    <property type="protein sequence ID" value="QHS82939.1"/>
    <property type="molecule type" value="Genomic_DNA"/>
</dbReference>
<evidence type="ECO:0000313" key="1">
    <source>
        <dbReference type="EMBL" id="QHS82939.1"/>
    </source>
</evidence>
<name>A0A6C0ASQ1_9ZZZZ</name>